<feature type="transmembrane region" description="Helical" evidence="8">
    <location>
        <begin position="392"/>
        <end position="412"/>
    </location>
</feature>
<dbReference type="GO" id="GO:0016020">
    <property type="term" value="C:membrane"/>
    <property type="evidence" value="ECO:0007669"/>
    <property type="project" value="UniProtKB-SubCell"/>
</dbReference>
<feature type="transmembrane region" description="Helical" evidence="8">
    <location>
        <begin position="201"/>
        <end position="226"/>
    </location>
</feature>
<keyword evidence="7 8" id="KW-0472">Membrane</keyword>
<dbReference type="InterPro" id="IPR036259">
    <property type="entry name" value="MFS_trans_sf"/>
</dbReference>
<evidence type="ECO:0000313" key="10">
    <source>
        <dbReference type="EMBL" id="SVP93685.1"/>
    </source>
</evidence>
<evidence type="ECO:0000256" key="7">
    <source>
        <dbReference type="ARBA" id="ARBA00023136"/>
    </source>
</evidence>
<feature type="transmembrane region" description="Helical" evidence="8">
    <location>
        <begin position="21"/>
        <end position="41"/>
    </location>
</feature>
<dbReference type="AlphaFoldDB" id="A0A3B0MVE4"/>
<dbReference type="SUPFAM" id="SSF103473">
    <property type="entry name" value="MFS general substrate transporter"/>
    <property type="match status" value="1"/>
</dbReference>
<dbReference type="EMBL" id="UIVT01000003">
    <property type="protein sequence ID" value="SVP93685.1"/>
    <property type="molecule type" value="Genomic_DNA"/>
</dbReference>
<keyword evidence="6 8" id="KW-1133">Transmembrane helix</keyword>
<dbReference type="PANTHER" id="PTHR20772">
    <property type="entry name" value="PROTEIN FMP42"/>
    <property type="match status" value="1"/>
</dbReference>
<dbReference type="InterPro" id="IPR052599">
    <property type="entry name" value="SLC43A_AATransporter"/>
</dbReference>
<name>A0A3B0MVE4_THEAN</name>
<comment type="similarity">
    <text evidence="2">Belongs to the SLC43A transporter (TC 2.A.1.44) family.</text>
</comment>
<evidence type="ECO:0000256" key="3">
    <source>
        <dbReference type="ARBA" id="ARBA00022448"/>
    </source>
</evidence>
<evidence type="ECO:0000256" key="6">
    <source>
        <dbReference type="ARBA" id="ARBA00022989"/>
    </source>
</evidence>
<keyword evidence="4 8" id="KW-0812">Transmembrane</keyword>
<reference evidence="10" key="1">
    <citation type="submission" date="2018-07" db="EMBL/GenBank/DDBJ databases">
        <authorList>
            <person name="Quirk P.G."/>
            <person name="Krulwich T.A."/>
        </authorList>
    </citation>
    <scope>NUCLEOTIDE SEQUENCE</scope>
    <source>
        <strain evidence="10">Anand</strain>
    </source>
</reference>
<feature type="transmembrane region" description="Helical" evidence="8">
    <location>
        <begin position="138"/>
        <end position="158"/>
    </location>
</feature>
<evidence type="ECO:0000256" key="8">
    <source>
        <dbReference type="SAM" id="Phobius"/>
    </source>
</evidence>
<protein>
    <submittedName>
        <fullName evidence="10">Major Facilitator Superfamily, putative</fullName>
    </submittedName>
</protein>
<evidence type="ECO:0000256" key="5">
    <source>
        <dbReference type="ARBA" id="ARBA00022970"/>
    </source>
</evidence>
<dbReference type="EMBL" id="UIVS01000003">
    <property type="protein sequence ID" value="SVP92884.1"/>
    <property type="molecule type" value="Genomic_DNA"/>
</dbReference>
<keyword evidence="3" id="KW-0813">Transport</keyword>
<comment type="subcellular location">
    <subcellularLocation>
        <location evidence="1">Membrane</location>
        <topology evidence="1">Multi-pass membrane protein</topology>
    </subcellularLocation>
</comment>
<dbReference type="InterPro" id="IPR011701">
    <property type="entry name" value="MFS"/>
</dbReference>
<feature type="transmembrane region" description="Helical" evidence="8">
    <location>
        <begin position="113"/>
        <end position="132"/>
    </location>
</feature>
<proteinExistence type="inferred from homology"/>
<evidence type="ECO:0000256" key="2">
    <source>
        <dbReference type="ARBA" id="ARBA00006595"/>
    </source>
</evidence>
<keyword evidence="5" id="KW-0029">Amino-acid transport</keyword>
<feature type="transmembrane region" description="Helical" evidence="8">
    <location>
        <begin position="87"/>
        <end position="106"/>
    </location>
</feature>
<accession>A0A3B0MVE4</accession>
<dbReference type="Gene3D" id="1.20.1250.20">
    <property type="entry name" value="MFS general substrate transporter like domains"/>
    <property type="match status" value="1"/>
</dbReference>
<feature type="transmembrane region" description="Helical" evidence="8">
    <location>
        <begin position="170"/>
        <end position="195"/>
    </location>
</feature>
<dbReference type="VEuPathDB" id="PiroplasmaDB:TA05145"/>
<dbReference type="PANTHER" id="PTHR20772:SF2">
    <property type="entry name" value="PROTEIN FMP42"/>
    <property type="match status" value="1"/>
</dbReference>
<dbReference type="GO" id="GO:0006865">
    <property type="term" value="P:amino acid transport"/>
    <property type="evidence" value="ECO:0007669"/>
    <property type="project" value="UniProtKB-KW"/>
</dbReference>
<dbReference type="Pfam" id="PF07690">
    <property type="entry name" value="MFS_1"/>
    <property type="match status" value="1"/>
</dbReference>
<evidence type="ECO:0000256" key="4">
    <source>
        <dbReference type="ARBA" id="ARBA00022692"/>
    </source>
</evidence>
<gene>
    <name evidence="10" type="ORF">TAT_000267800</name>
    <name evidence="9" type="ORF">TAV_000268200</name>
</gene>
<sequence length="550" mass="62523">MAKSKKRGNRKKFTFPNPKPIPKMIAYVLMIFLTGCTYWGWSGIQELLYKAGSYENLCDNVLEKSVMVIGGKEYIDCGPRKSGINNLFTIAYSAHFITSVFTGAFLDSLGSKYLYVIGQALNLVAWIFIGALPKVHCVLVTSFFVIGLTAESIYMPLLSLSYNFPNKRSLVISLLGSSRSLSYFIPSLMSLIYQLEFFKPHYLYIICTVYAVLGNLVCMIVGFLIVDVRFDSPLEEPEEIQEFELRIDSSKTLPLIDRAKNFFEKALTHDQLKEYSCLAFCSSIFLAAIGFVNKSHREMLVSSDKKSAVEIFRYMNILSFIPGPILGKLVDIWGAGIILWLLHSFCLGYYIFTALDLYASKICACVCYFFSSSLCVSITYCYVNQRFPRKYFGVLVGFIFFVAGIVNLFNIPLYNLGSKTWEHDRPYNFMRISYILVGCMILCLMGSAYLVMINRKGFSCRWWRSKKNKNKTKEDFDKFLMPNEDVMDNLMMTSQDNLENLISCSGDSTSSNGDVELGAGEGLEEVVVKEEKSRIVETEFKDTIEKEEII</sequence>
<organism evidence="10">
    <name type="scientific">Theileria annulata</name>
    <dbReference type="NCBI Taxonomy" id="5874"/>
    <lineage>
        <taxon>Eukaryota</taxon>
        <taxon>Sar</taxon>
        <taxon>Alveolata</taxon>
        <taxon>Apicomplexa</taxon>
        <taxon>Aconoidasida</taxon>
        <taxon>Piroplasmida</taxon>
        <taxon>Theileriidae</taxon>
        <taxon>Theileria</taxon>
    </lineage>
</organism>
<evidence type="ECO:0000313" key="9">
    <source>
        <dbReference type="EMBL" id="SVP92884.1"/>
    </source>
</evidence>
<feature type="transmembrane region" description="Helical" evidence="8">
    <location>
        <begin position="432"/>
        <end position="452"/>
    </location>
</feature>
<dbReference type="GO" id="GO:0022857">
    <property type="term" value="F:transmembrane transporter activity"/>
    <property type="evidence" value="ECO:0007669"/>
    <property type="project" value="InterPro"/>
</dbReference>
<feature type="transmembrane region" description="Helical" evidence="8">
    <location>
        <begin position="275"/>
        <end position="291"/>
    </location>
</feature>
<evidence type="ECO:0000256" key="1">
    <source>
        <dbReference type="ARBA" id="ARBA00004141"/>
    </source>
</evidence>
<feature type="transmembrane region" description="Helical" evidence="8">
    <location>
        <begin position="332"/>
        <end position="352"/>
    </location>
</feature>